<dbReference type="AlphaFoldDB" id="A0A8S1YLD8"/>
<evidence type="ECO:0000313" key="2">
    <source>
        <dbReference type="Proteomes" id="UP000683925"/>
    </source>
</evidence>
<gene>
    <name evidence="1" type="ORF">POCTA_138.1.T2570002</name>
</gene>
<organism evidence="1 2">
    <name type="scientific">Paramecium octaurelia</name>
    <dbReference type="NCBI Taxonomy" id="43137"/>
    <lineage>
        <taxon>Eukaryota</taxon>
        <taxon>Sar</taxon>
        <taxon>Alveolata</taxon>
        <taxon>Ciliophora</taxon>
        <taxon>Intramacronucleata</taxon>
        <taxon>Oligohymenophorea</taxon>
        <taxon>Peniculida</taxon>
        <taxon>Parameciidae</taxon>
        <taxon>Paramecium</taxon>
    </lineage>
</organism>
<evidence type="ECO:0000313" key="1">
    <source>
        <dbReference type="EMBL" id="CAD8215446.1"/>
    </source>
</evidence>
<comment type="caution">
    <text evidence="1">The sequence shown here is derived from an EMBL/GenBank/DDBJ whole genome shotgun (WGS) entry which is preliminary data.</text>
</comment>
<keyword evidence="2" id="KW-1185">Reference proteome</keyword>
<dbReference type="EMBL" id="CAJJDP010000261">
    <property type="protein sequence ID" value="CAD8215446.1"/>
    <property type="molecule type" value="Genomic_DNA"/>
</dbReference>
<protein>
    <submittedName>
        <fullName evidence="1">Uncharacterized protein</fullName>
    </submittedName>
</protein>
<sequence>MIVVLDDSNDNCLLIYNIKNQGKKSLIKIIKLHKEQIAYNFIENQDIIIYIKDGKIRFNKIQEINIKLNYLDLIKNKMDFYTIKNLNVKFASSIKSLNQYICMPLKILHLNTIQTLAIINNQVQLVKQNGYLNLSNIYGRIDKIELIHNNSIIEINPVNYTWNRIECIFYNNDVCQISEERFMINFFTMGQNIYTQQFIQNVQSAIYDKKQSKYILICFSKVTYTFTETKNAKLTKIEKLEQTFEFHYGDFGTYDKSYYFFDLMIFSNQGKQNLILQKNNNALIRLKEIEKEIQQQILDCYQLDETTYMFAQINQHQELEFFLIQINIIENIPNQTKVNNFNKILNSNFLYSIQISF</sequence>
<dbReference type="Proteomes" id="UP000683925">
    <property type="component" value="Unassembled WGS sequence"/>
</dbReference>
<name>A0A8S1YLD8_PAROT</name>
<reference evidence="1" key="1">
    <citation type="submission" date="2021-01" db="EMBL/GenBank/DDBJ databases">
        <authorList>
            <consortium name="Genoscope - CEA"/>
            <person name="William W."/>
        </authorList>
    </citation>
    <scope>NUCLEOTIDE SEQUENCE</scope>
</reference>
<proteinExistence type="predicted"/>
<accession>A0A8S1YLD8</accession>